<gene>
    <name evidence="9" type="ORF">Q5P01_004571</name>
</gene>
<dbReference type="PROSITE" id="PS51828">
    <property type="entry name" value="PTX_2"/>
    <property type="match status" value="1"/>
</dbReference>
<evidence type="ECO:0000256" key="2">
    <source>
        <dbReference type="ARBA" id="ARBA00022723"/>
    </source>
</evidence>
<comment type="cofactor">
    <cofactor evidence="1">
        <name>Ca(2+)</name>
        <dbReference type="ChEBI" id="CHEBI:29108"/>
    </cofactor>
</comment>
<protein>
    <recommendedName>
        <fullName evidence="8">Pentraxin (PTX) domain-containing protein</fullName>
    </recommendedName>
</protein>
<dbReference type="Proteomes" id="UP001187415">
    <property type="component" value="Unassembled WGS sequence"/>
</dbReference>
<feature type="domain" description="Pentraxin (PTX)" evidence="8">
    <location>
        <begin position="54"/>
        <end position="245"/>
    </location>
</feature>
<dbReference type="InterPro" id="IPR013320">
    <property type="entry name" value="ConA-like_dom_sf"/>
</dbReference>
<evidence type="ECO:0000256" key="7">
    <source>
        <dbReference type="SAM" id="MobiDB-lite"/>
    </source>
</evidence>
<evidence type="ECO:0000256" key="3">
    <source>
        <dbReference type="ARBA" id="ARBA00022837"/>
    </source>
</evidence>
<evidence type="ECO:0000313" key="9">
    <source>
        <dbReference type="EMBL" id="KAK2855836.1"/>
    </source>
</evidence>
<keyword evidence="4" id="KW-1015">Disulfide bond</keyword>
<keyword evidence="2" id="KW-0479">Metal-binding</keyword>
<evidence type="ECO:0000256" key="5">
    <source>
        <dbReference type="ARBA" id="ARBA00023180"/>
    </source>
</evidence>
<comment type="caution">
    <text evidence="6">Lacks conserved residue(s) required for the propagation of feature annotation.</text>
</comment>
<evidence type="ECO:0000256" key="6">
    <source>
        <dbReference type="PROSITE-ProRule" id="PRU01172"/>
    </source>
</evidence>
<reference evidence="9" key="1">
    <citation type="submission" date="2023-07" db="EMBL/GenBank/DDBJ databases">
        <title>Chromosome-level Genome Assembly of Striped Snakehead (Channa striata).</title>
        <authorList>
            <person name="Liu H."/>
        </authorList>
    </citation>
    <scope>NUCLEOTIDE SEQUENCE</scope>
    <source>
        <strain evidence="9">Gz</strain>
        <tissue evidence="9">Muscle</tissue>
    </source>
</reference>
<dbReference type="EMBL" id="JAUPFM010000003">
    <property type="protein sequence ID" value="KAK2855836.1"/>
    <property type="molecule type" value="Genomic_DNA"/>
</dbReference>
<dbReference type="PANTHER" id="PTHR19277">
    <property type="entry name" value="PENTRAXIN"/>
    <property type="match status" value="1"/>
</dbReference>
<dbReference type="SUPFAM" id="SSF49899">
    <property type="entry name" value="Concanavalin A-like lectins/glucanases"/>
    <property type="match status" value="1"/>
</dbReference>
<evidence type="ECO:0000256" key="4">
    <source>
        <dbReference type="ARBA" id="ARBA00023157"/>
    </source>
</evidence>
<name>A0AA88T2B3_CHASR</name>
<organism evidence="9 10">
    <name type="scientific">Channa striata</name>
    <name type="common">Snakehead murrel</name>
    <name type="synonym">Ophicephalus striatus</name>
    <dbReference type="NCBI Taxonomy" id="64152"/>
    <lineage>
        <taxon>Eukaryota</taxon>
        <taxon>Metazoa</taxon>
        <taxon>Chordata</taxon>
        <taxon>Craniata</taxon>
        <taxon>Vertebrata</taxon>
        <taxon>Euteleostomi</taxon>
        <taxon>Actinopterygii</taxon>
        <taxon>Neopterygii</taxon>
        <taxon>Teleostei</taxon>
        <taxon>Neoteleostei</taxon>
        <taxon>Acanthomorphata</taxon>
        <taxon>Anabantaria</taxon>
        <taxon>Anabantiformes</taxon>
        <taxon>Channoidei</taxon>
        <taxon>Channidae</taxon>
        <taxon>Channa</taxon>
    </lineage>
</organism>
<dbReference type="InterPro" id="IPR051360">
    <property type="entry name" value="Neuronal_Pentraxin_Related"/>
</dbReference>
<feature type="region of interest" description="Disordered" evidence="7">
    <location>
        <begin position="1"/>
        <end position="25"/>
    </location>
</feature>
<dbReference type="Pfam" id="PF13385">
    <property type="entry name" value="Laminin_G_3"/>
    <property type="match status" value="1"/>
</dbReference>
<sequence length="259" mass="29001">MGAKPEGTSCPSTETMEFHTGGGEAGGRWRLHRVVLVVLLWMNLHEHVAVVLRNQKVRTYGDNSRVTQVANTVSIPTLTQLTICFELQRQSDKQDWWLFTYYNSNNTRALSLGAVGNRMTMIINGKNCTTYSDLSPAYFTSQMKPVCVAWKSETGRMEVYLNGTYRPSSFYPSAGESVLGGGTFRLGGEPGFDGYIYNLRLWDRSMSEDELKKLKCDAEGNVIDWDHSNWTIPETVAQTDTTLSCSTALTLRTPPEWAA</sequence>
<accession>A0AA88T2B3</accession>
<dbReference type="InterPro" id="IPR001759">
    <property type="entry name" value="PTX_dom"/>
</dbReference>
<keyword evidence="10" id="KW-1185">Reference proteome</keyword>
<dbReference type="Gene3D" id="2.60.120.200">
    <property type="match status" value="1"/>
</dbReference>
<evidence type="ECO:0000313" key="10">
    <source>
        <dbReference type="Proteomes" id="UP001187415"/>
    </source>
</evidence>
<keyword evidence="3" id="KW-0106">Calcium</keyword>
<dbReference type="PANTHER" id="PTHR19277:SF125">
    <property type="entry name" value="B6"/>
    <property type="match status" value="1"/>
</dbReference>
<dbReference type="SMART" id="SM00159">
    <property type="entry name" value="PTX"/>
    <property type="match status" value="1"/>
</dbReference>
<proteinExistence type="predicted"/>
<dbReference type="AlphaFoldDB" id="A0AA88T2B3"/>
<evidence type="ECO:0000259" key="8">
    <source>
        <dbReference type="PROSITE" id="PS51828"/>
    </source>
</evidence>
<evidence type="ECO:0000256" key="1">
    <source>
        <dbReference type="ARBA" id="ARBA00001913"/>
    </source>
</evidence>
<dbReference type="GO" id="GO:0046872">
    <property type="term" value="F:metal ion binding"/>
    <property type="evidence" value="ECO:0007669"/>
    <property type="project" value="UniProtKB-KW"/>
</dbReference>
<comment type="caution">
    <text evidence="9">The sequence shown here is derived from an EMBL/GenBank/DDBJ whole genome shotgun (WGS) entry which is preliminary data.</text>
</comment>
<keyword evidence="5" id="KW-0325">Glycoprotein</keyword>